<accession>A0A4R8XZT6</accession>
<dbReference type="NCBIfam" id="TIGR00830">
    <property type="entry name" value="PTBA"/>
    <property type="match status" value="1"/>
</dbReference>
<dbReference type="EMBL" id="SOGN01000013">
    <property type="protein sequence ID" value="TFC83514.1"/>
    <property type="molecule type" value="Genomic_DNA"/>
</dbReference>
<dbReference type="Proteomes" id="UP000298433">
    <property type="component" value="Unassembled WGS sequence"/>
</dbReference>
<evidence type="ECO:0000256" key="5">
    <source>
        <dbReference type="ARBA" id="ARBA00022683"/>
    </source>
</evidence>
<keyword evidence="9" id="KW-1185">Reference proteome</keyword>
<evidence type="ECO:0000256" key="6">
    <source>
        <dbReference type="ARBA" id="ARBA00022777"/>
    </source>
</evidence>
<keyword evidence="4" id="KW-0808">Transferase</keyword>
<comment type="caution">
    <text evidence="8">The sequence shown here is derived from an EMBL/GenBank/DDBJ whole genome shotgun (WGS) entry which is preliminary data.</text>
</comment>
<name>A0A4R8XZT6_9MICO</name>
<feature type="domain" description="PTS EIIA type-1" evidence="7">
    <location>
        <begin position="21"/>
        <end position="127"/>
    </location>
</feature>
<keyword evidence="5" id="KW-0598">Phosphotransferase system</keyword>
<keyword evidence="3 8" id="KW-0762">Sugar transport</keyword>
<keyword evidence="6" id="KW-0418">Kinase</keyword>
<dbReference type="GO" id="GO:0005737">
    <property type="term" value="C:cytoplasm"/>
    <property type="evidence" value="ECO:0007669"/>
    <property type="project" value="UniProtKB-SubCell"/>
</dbReference>
<reference evidence="8 9" key="1">
    <citation type="submission" date="2019-03" db="EMBL/GenBank/DDBJ databases">
        <title>Genomics of glacier-inhabiting Cryobacterium strains.</title>
        <authorList>
            <person name="Liu Q."/>
            <person name="Xin Y.-H."/>
        </authorList>
    </citation>
    <scope>NUCLEOTIDE SEQUENCE [LARGE SCALE GENOMIC DNA]</scope>
    <source>
        <strain evidence="8 9">TMT2-48-2</strain>
    </source>
</reference>
<evidence type="ECO:0000313" key="9">
    <source>
        <dbReference type="Proteomes" id="UP000298433"/>
    </source>
</evidence>
<gene>
    <name evidence="8" type="ORF">E3T23_01970</name>
</gene>
<dbReference type="GO" id="GO:0016301">
    <property type="term" value="F:kinase activity"/>
    <property type="evidence" value="ECO:0007669"/>
    <property type="project" value="UniProtKB-KW"/>
</dbReference>
<evidence type="ECO:0000256" key="3">
    <source>
        <dbReference type="ARBA" id="ARBA00022597"/>
    </source>
</evidence>
<sequence>MPENILSPLRGTVLSLGDVPDPVFAQEIVGGGVAVQPSPDTGLVTARAPVTGTLVRIQPHAFVIQSALGTGILVHLGIDTVHMDGEGFEVLAAEGSVVQAGDPVVRYDPQVIAAHGYADICLVIILQSPPGAVPAPTTTTTVDAAELLFSWPS</sequence>
<dbReference type="InterPro" id="IPR011055">
    <property type="entry name" value="Dup_hybrid_motif"/>
</dbReference>
<dbReference type="PANTHER" id="PTHR45008:SF1">
    <property type="entry name" value="PTS SYSTEM GLUCOSE-SPECIFIC EIIA COMPONENT"/>
    <property type="match status" value="1"/>
</dbReference>
<dbReference type="InterPro" id="IPR050890">
    <property type="entry name" value="PTS_EIIA_component"/>
</dbReference>
<dbReference type="Pfam" id="PF00358">
    <property type="entry name" value="PTS_EIIA_1"/>
    <property type="match status" value="1"/>
</dbReference>
<evidence type="ECO:0000256" key="1">
    <source>
        <dbReference type="ARBA" id="ARBA00004496"/>
    </source>
</evidence>
<dbReference type="OrthoDB" id="9797715at2"/>
<dbReference type="AlphaFoldDB" id="A0A4R8XZT6"/>
<comment type="subcellular location">
    <subcellularLocation>
        <location evidence="1">Cytoplasm</location>
    </subcellularLocation>
</comment>
<evidence type="ECO:0000256" key="4">
    <source>
        <dbReference type="ARBA" id="ARBA00022679"/>
    </source>
</evidence>
<dbReference type="SUPFAM" id="SSF51261">
    <property type="entry name" value="Duplicated hybrid motif"/>
    <property type="match status" value="1"/>
</dbReference>
<dbReference type="PROSITE" id="PS51093">
    <property type="entry name" value="PTS_EIIA_TYPE_1"/>
    <property type="match status" value="1"/>
</dbReference>
<dbReference type="InterPro" id="IPR001127">
    <property type="entry name" value="PTS_EIIA_1_perm"/>
</dbReference>
<organism evidence="8 9">
    <name type="scientific">Cryobacterium cheniae</name>
    <dbReference type="NCBI Taxonomy" id="1259262"/>
    <lineage>
        <taxon>Bacteria</taxon>
        <taxon>Bacillati</taxon>
        <taxon>Actinomycetota</taxon>
        <taxon>Actinomycetes</taxon>
        <taxon>Micrococcales</taxon>
        <taxon>Microbacteriaceae</taxon>
        <taxon>Cryobacterium</taxon>
    </lineage>
</organism>
<proteinExistence type="predicted"/>
<keyword evidence="2" id="KW-0813">Transport</keyword>
<protein>
    <submittedName>
        <fullName evidence="8">PTS glucose transporter subunit IIA</fullName>
    </submittedName>
</protein>
<dbReference type="Gene3D" id="2.70.70.10">
    <property type="entry name" value="Glucose Permease (Domain IIA)"/>
    <property type="match status" value="1"/>
</dbReference>
<dbReference type="GO" id="GO:0009401">
    <property type="term" value="P:phosphoenolpyruvate-dependent sugar phosphotransferase system"/>
    <property type="evidence" value="ECO:0007669"/>
    <property type="project" value="UniProtKB-KW"/>
</dbReference>
<dbReference type="RefSeq" id="WP_134368734.1">
    <property type="nucleotide sequence ID" value="NZ_SOGN01000013.1"/>
</dbReference>
<evidence type="ECO:0000313" key="8">
    <source>
        <dbReference type="EMBL" id="TFC83514.1"/>
    </source>
</evidence>
<dbReference type="PANTHER" id="PTHR45008">
    <property type="entry name" value="PTS SYSTEM GLUCOSE-SPECIFIC EIIA COMPONENT"/>
    <property type="match status" value="1"/>
</dbReference>
<evidence type="ECO:0000259" key="7">
    <source>
        <dbReference type="PROSITE" id="PS51093"/>
    </source>
</evidence>
<dbReference type="PROSITE" id="PS00371">
    <property type="entry name" value="PTS_EIIA_TYPE_1_HIS"/>
    <property type="match status" value="1"/>
</dbReference>
<evidence type="ECO:0000256" key="2">
    <source>
        <dbReference type="ARBA" id="ARBA00022448"/>
    </source>
</evidence>